<dbReference type="RefSeq" id="WP_080998577.1">
    <property type="nucleotide sequence ID" value="NZ_CP012648.1"/>
</dbReference>
<organism evidence="2">
    <name type="scientific">Streptococcus gordonii</name>
    <dbReference type="NCBI Taxonomy" id="1302"/>
    <lineage>
        <taxon>Bacteria</taxon>
        <taxon>Bacillati</taxon>
        <taxon>Bacillota</taxon>
        <taxon>Bacilli</taxon>
        <taxon>Lactobacillales</taxon>
        <taxon>Streptococcaceae</taxon>
        <taxon>Streptococcus</taxon>
    </lineage>
</organism>
<dbReference type="EMBL" id="AJ000870">
    <property type="protein sequence ID" value="CAA04356.1"/>
    <property type="molecule type" value="Genomic_DNA"/>
</dbReference>
<evidence type="ECO:0000313" key="3">
    <source>
        <dbReference type="EMBL" id="MBZ2126459.1"/>
    </source>
</evidence>
<gene>
    <name evidence="2" type="primary">comC</name>
    <name evidence="3" type="ORF">K1I74_00090</name>
</gene>
<accession>O33645</accession>
<dbReference type="EMBL" id="AY007502">
    <property type="protein sequence ID" value="AAG18641.1"/>
    <property type="molecule type" value="Genomic_DNA"/>
</dbReference>
<reference evidence="2" key="1">
    <citation type="journal article" date="1997" name="J. Bacteriol.">
        <title>Natural competence in the genus Streptococcus: evidence that streptococci can change pherotype by interspecies recombinational exchanges.</title>
        <authorList>
            <person name="Haevarstein L.S."/>
            <person name="Hakenbeck R."/>
            <person name="Gaustad P."/>
        </authorList>
    </citation>
    <scope>NUCLEOTIDE SEQUENCE</scope>
    <source>
        <strain evidence="2">NCTC 3165</strain>
    </source>
</reference>
<sequence>MKKKNKQNLLPKELQQFEILTDNKLQTVIGGSQKGVYASQRSFVPSWFRKIFRN</sequence>
<reference evidence="2" key="2">
    <citation type="submission" date="1997-08" db="EMBL/GenBank/DDBJ databases">
        <title>Natural competence in the genus Streptococcus: Evidence that streptococci can change pherotype by interspecies recombinational exchanges.</title>
        <authorList>
            <person name="Havarstein L.S."/>
            <person name="Hakenbeck R."/>
            <person name="Gaustad P."/>
        </authorList>
    </citation>
    <scope>NUCLEOTIDE SEQUENCE</scope>
    <source>
        <strain evidence="2">NCTC 3165</strain>
    </source>
</reference>
<evidence type="ECO:0000313" key="1">
    <source>
        <dbReference type="EMBL" id="AAG18641.1"/>
    </source>
</evidence>
<dbReference type="Proteomes" id="UP000826921">
    <property type="component" value="Unassembled WGS sequence"/>
</dbReference>
<dbReference type="EMBL" id="JAHZQA010000001">
    <property type="protein sequence ID" value="MBZ2126459.1"/>
    <property type="molecule type" value="Genomic_DNA"/>
</dbReference>
<dbReference type="InterPro" id="IPR010133">
    <property type="entry name" value="Bacteriocin_signal_seq"/>
</dbReference>
<dbReference type="AlphaFoldDB" id="O33645"/>
<name>O33645_STRGN</name>
<protein>
    <submittedName>
        <fullName evidence="3">Bacteriocin</fullName>
    </submittedName>
    <submittedName>
        <fullName evidence="1">ComC</fullName>
    </submittedName>
    <submittedName>
        <fullName evidence="2">Competence stimulating peptide</fullName>
    </submittedName>
</protein>
<dbReference type="NCBIfam" id="TIGR01847">
    <property type="entry name" value="bacteriocin_sig"/>
    <property type="match status" value="1"/>
</dbReference>
<evidence type="ECO:0000313" key="2">
    <source>
        <dbReference type="EMBL" id="CAA04356.1"/>
    </source>
</evidence>
<proteinExistence type="predicted"/>
<reference evidence="3" key="4">
    <citation type="submission" date="2021-07" db="EMBL/GenBank/DDBJ databases">
        <title>Occurrence of streptococci in the human mouth that bind to a non-human glycan.</title>
        <authorList>
            <person name="Cross B."/>
            <person name="Thamadilok S."/>
            <person name="Bensing B."/>
            <person name="Sasmal A."/>
            <person name="Khedri Z."/>
            <person name="Deng L."/>
            <person name="Yu H."/>
            <person name="Mehta A."/>
            <person name="Aluvathingal J."/>
            <person name="Nadendla S."/>
            <person name="Vickerman M."/>
            <person name="Chen X."/>
            <person name="Dewhirst F."/>
            <person name="Gill A."/>
            <person name="Lettrichova I."/>
            <person name="Diaz S."/>
            <person name="Gill S."/>
            <person name="Tettelin H."/>
            <person name="Iverson T."/>
            <person name="Sullam P."/>
            <person name="Varki A."/>
            <person name="Ruhl S."/>
        </authorList>
    </citation>
    <scope>NUCLEOTIDE SEQUENCE</scope>
    <source>
        <strain evidence="3">SK9</strain>
    </source>
</reference>
<reference evidence="1" key="3">
    <citation type="journal article" date="2002" name="Mol. Microbiol.">
        <title>An accessory sec locus of Streptococcus gordonii is required for export of the surface protein GspB and for normal levels of binding to human platelets.</title>
        <authorList>
            <person name="Bensing B.A."/>
            <person name="Sullam P.M."/>
        </authorList>
    </citation>
    <scope>NUCLEOTIDE SEQUENCE</scope>
    <source>
        <strain evidence="1">M99</strain>
    </source>
</reference>